<protein>
    <recommendedName>
        <fullName evidence="3">WxL domain-containing protein</fullName>
    </recommendedName>
</protein>
<name>A0A1E5GAK7_9ENTE</name>
<evidence type="ECO:0008006" key="3">
    <source>
        <dbReference type="Google" id="ProtNLM"/>
    </source>
</evidence>
<proteinExistence type="predicted"/>
<organism evidence="1 2">
    <name type="scientific">Enterococcus ureasiticus</name>
    <dbReference type="NCBI Taxonomy" id="903984"/>
    <lineage>
        <taxon>Bacteria</taxon>
        <taxon>Bacillati</taxon>
        <taxon>Bacillota</taxon>
        <taxon>Bacilli</taxon>
        <taxon>Lactobacillales</taxon>
        <taxon>Enterococcaceae</taxon>
        <taxon>Enterococcus</taxon>
    </lineage>
</organism>
<dbReference type="OrthoDB" id="2193809at2"/>
<evidence type="ECO:0000313" key="1">
    <source>
        <dbReference type="EMBL" id="OEG09729.1"/>
    </source>
</evidence>
<keyword evidence="2" id="KW-1185">Reference proteome</keyword>
<reference evidence="2" key="1">
    <citation type="submission" date="2016-09" db="EMBL/GenBank/DDBJ databases">
        <authorList>
            <person name="Gulvik C.A."/>
        </authorList>
    </citation>
    <scope>NUCLEOTIDE SEQUENCE [LARGE SCALE GENOMIC DNA]</scope>
    <source>
        <strain evidence="2">DSM 23328</strain>
    </source>
</reference>
<dbReference type="Proteomes" id="UP000094068">
    <property type="component" value="Unassembled WGS sequence"/>
</dbReference>
<comment type="caution">
    <text evidence="1">The sequence shown here is derived from an EMBL/GenBank/DDBJ whole genome shotgun (WGS) entry which is preliminary data.</text>
</comment>
<accession>A0A1E5GAK7</accession>
<gene>
    <name evidence="1" type="ORF">BCR21_15430</name>
</gene>
<sequence>MKNKIRIFFTGCIILSGFLYTYSQSTAIKAKEKINQDVSVKEIPKETNSTIKKVQGPKNKASSSYRRDVFTEQLDSLDWVGRSKKDIVRSISDKAILTGGYGRVAEQSDRFHTANSAPDKPYYATYRSYKPNVSLIMSKVGIGFNKNPQGPIYRGVEQNEGPEWQRDDFETMSPLIISQTSESGTKVIDVLNMYGLGGEKDPETPPSLIEPGASWYGIMAPNEIPVRFLWSKIVYNVRNNPDAHSENAFDYYLRVEYLIGMDSNTAGSVITGIRVTNIGEETLTGFSIGGRYSIAFKNIPESMYPTNKRPVKYIGGNRGLIFYSQNQDPDSDVATRFSFDSPSRPDNWSAGQITELGHPEQFFDPKYTSFSGPNSSGQEKNNAAYGEIAYSEDSYKENGFTKPYTTGLYVKNTPKDLAPNESTVYSFNLGPSGVISLRPEIMLDENEVSYEGGPHTVTGHVLQYSENSKEFSLQYSFKESGPYTDATKVLNKPGEEVPWSFEIPEEKLQQGVTQDIYVRARDTGTDAISVPLRQTLIYNLKPVITVEKPSWFFTGSGYTINGTWKESEGETVSLYYSLDNGPRKLIGKDLANTPVNTEINFSKEIPATELGSSSHELAVWAEDVRGGLSKEEIWSIGPHNKPVISADLTIDKPEIDEGGTVLFTSTFKNTSTHSLWDKVIYETTNAFPKNVSVDTSSVKLVADGVAVIPDKVEFGVDRKLKIELGMVKEQTEMKLTYNVVSENGTPPIKTPINVEQSYKLSGQTADTILVESKSNLQSFTIKPRIASVEILFLEAGTELPLREKVTLPLGIIGDLTPDVSSEVIEGYELTQLYFDSVQQTPLPTKPFQVEYGKVEQVKFYYSGRLSFKTVPTSFDFGIQYAGVNRKRFKPEIKGSNLVVSDMRNEKSGWSLKVKVTNPLKNADGIIIPDVIKYNNGSDELVLNEMDTMIFQRKDNTKNEYDLTKEKWNKDEEGFILDFPSGSVKALGKYHGELEFTLEDAK</sequence>
<dbReference type="RefSeq" id="WP_069647407.1">
    <property type="nucleotide sequence ID" value="NZ_MIJZ01000016.1"/>
</dbReference>
<dbReference type="AlphaFoldDB" id="A0A1E5GAK7"/>
<evidence type="ECO:0000313" key="2">
    <source>
        <dbReference type="Proteomes" id="UP000094068"/>
    </source>
</evidence>
<dbReference type="EMBL" id="MIJZ01000016">
    <property type="protein sequence ID" value="OEG09729.1"/>
    <property type="molecule type" value="Genomic_DNA"/>
</dbReference>